<protein>
    <submittedName>
        <fullName evidence="2">Uncharacterized protein</fullName>
    </submittedName>
</protein>
<name>A0A3M7SR72_BRAPC</name>
<dbReference type="AlphaFoldDB" id="A0A3M7SR72"/>
<dbReference type="Proteomes" id="UP000276133">
    <property type="component" value="Unassembled WGS sequence"/>
</dbReference>
<sequence>MKYSHYYYIIKIQDVFKENTSLSSTQSRKGSSFMILKISANNKIFELRISLINLDVLNFQLPRLFTISKRFKNFSIQIVNYSTDIKTRSEAIENADKIVYVCGTKDEIENLQNPFIIGQNKFHDEYNKLHCFPQYETKTIYITFNQQVQPISLEEANSEKSSLINSSSSSESKQTSIEPSPKFSNFTNSQSIVKSVSYQEALSHKYLKLPEQNKLLISFLLGPDKNCLFSYSRSKNENFSRMHKMARDVCIKRFDKKSRCLIKNDRSNVLYFERNNHFDDDMSAGYLEINDPEFESLIPMCSITSSQSISDDSSKTTYDANELTNEVERMEH</sequence>
<evidence type="ECO:0000313" key="2">
    <source>
        <dbReference type="EMBL" id="RNA38172.1"/>
    </source>
</evidence>
<accession>A0A3M7SR72</accession>
<feature type="region of interest" description="Disordered" evidence="1">
    <location>
        <begin position="162"/>
        <end position="182"/>
    </location>
</feature>
<feature type="compositionally biased region" description="Low complexity" evidence="1">
    <location>
        <begin position="162"/>
        <end position="180"/>
    </location>
</feature>
<dbReference type="OrthoDB" id="10642522at2759"/>
<feature type="region of interest" description="Disordered" evidence="1">
    <location>
        <begin position="305"/>
        <end position="332"/>
    </location>
</feature>
<comment type="caution">
    <text evidence="2">The sequence shown here is derived from an EMBL/GenBank/DDBJ whole genome shotgun (WGS) entry which is preliminary data.</text>
</comment>
<feature type="compositionally biased region" description="Polar residues" evidence="1">
    <location>
        <begin position="315"/>
        <end position="324"/>
    </location>
</feature>
<reference evidence="2 3" key="1">
    <citation type="journal article" date="2018" name="Sci. Rep.">
        <title>Genomic signatures of local adaptation to the degree of environmental predictability in rotifers.</title>
        <authorList>
            <person name="Franch-Gras L."/>
            <person name="Hahn C."/>
            <person name="Garcia-Roger E.M."/>
            <person name="Carmona M.J."/>
            <person name="Serra M."/>
            <person name="Gomez A."/>
        </authorList>
    </citation>
    <scope>NUCLEOTIDE SEQUENCE [LARGE SCALE GENOMIC DNA]</scope>
    <source>
        <strain evidence="2">HYR1</strain>
    </source>
</reference>
<organism evidence="2 3">
    <name type="scientific">Brachionus plicatilis</name>
    <name type="common">Marine rotifer</name>
    <name type="synonym">Brachionus muelleri</name>
    <dbReference type="NCBI Taxonomy" id="10195"/>
    <lineage>
        <taxon>Eukaryota</taxon>
        <taxon>Metazoa</taxon>
        <taxon>Spiralia</taxon>
        <taxon>Gnathifera</taxon>
        <taxon>Rotifera</taxon>
        <taxon>Eurotatoria</taxon>
        <taxon>Monogononta</taxon>
        <taxon>Pseudotrocha</taxon>
        <taxon>Ploima</taxon>
        <taxon>Brachionidae</taxon>
        <taxon>Brachionus</taxon>
    </lineage>
</organism>
<dbReference type="EMBL" id="REGN01000910">
    <property type="protein sequence ID" value="RNA38172.1"/>
    <property type="molecule type" value="Genomic_DNA"/>
</dbReference>
<proteinExistence type="predicted"/>
<evidence type="ECO:0000256" key="1">
    <source>
        <dbReference type="SAM" id="MobiDB-lite"/>
    </source>
</evidence>
<evidence type="ECO:0000313" key="3">
    <source>
        <dbReference type="Proteomes" id="UP000276133"/>
    </source>
</evidence>
<keyword evidence="3" id="KW-1185">Reference proteome</keyword>
<gene>
    <name evidence="2" type="ORF">BpHYR1_024614</name>
</gene>